<sequence length="178" mass="19222">MIEILQSSSDLLREAGYSTERTALGQREALVFDGDTVLGFLFAYDSAADLMKNWPADSDAAISAYQFGLRKSGTKAWNTYLILLTSEPADYAKAVSLGAIEEDLGGTRKIARAGIQDVADLGAALLPLLALQSAPRLEAVDMRKEIRQRTTELPARVVDAFLSGAEESVVIQVLEESP</sequence>
<name>A0ABV0C9A1_9GAMM</name>
<dbReference type="RefSeq" id="WP_308305160.1">
    <property type="nucleotide sequence ID" value="NZ_JBDJOF010000010.1"/>
</dbReference>
<keyword evidence="2" id="KW-1185">Reference proteome</keyword>
<proteinExistence type="predicted"/>
<dbReference type="Proteomes" id="UP001400166">
    <property type="component" value="Unassembled WGS sequence"/>
</dbReference>
<protein>
    <submittedName>
        <fullName evidence="1">Uncharacterized protein</fullName>
    </submittedName>
</protein>
<evidence type="ECO:0000313" key="2">
    <source>
        <dbReference type="Proteomes" id="UP001400166"/>
    </source>
</evidence>
<organism evidence="1 2">
    <name type="scientific">Stenotrophomonas hibiscicola</name>
    <dbReference type="NCBI Taxonomy" id="86189"/>
    <lineage>
        <taxon>Bacteria</taxon>
        <taxon>Pseudomonadati</taxon>
        <taxon>Pseudomonadota</taxon>
        <taxon>Gammaproteobacteria</taxon>
        <taxon>Lysobacterales</taxon>
        <taxon>Lysobacteraceae</taxon>
        <taxon>Stenotrophomonas</taxon>
        <taxon>Stenotrophomonas maltophilia group</taxon>
    </lineage>
</organism>
<evidence type="ECO:0000313" key="1">
    <source>
        <dbReference type="EMBL" id="MEN5389631.1"/>
    </source>
</evidence>
<comment type="caution">
    <text evidence="1">The sequence shown here is derived from an EMBL/GenBank/DDBJ whole genome shotgun (WGS) entry which is preliminary data.</text>
</comment>
<accession>A0ABV0C9A1</accession>
<reference evidence="1 2" key="1">
    <citation type="submission" date="2024-04" db="EMBL/GenBank/DDBJ databases">
        <title>WGS of bacteria from Torrens River.</title>
        <authorList>
            <person name="Wyrsch E.R."/>
            <person name="Drigo B."/>
        </authorList>
    </citation>
    <scope>NUCLEOTIDE SEQUENCE [LARGE SCALE GENOMIC DNA]</scope>
    <source>
        <strain evidence="1 2">TWI153</strain>
    </source>
</reference>
<dbReference type="EMBL" id="JBDJOF010000010">
    <property type="protein sequence ID" value="MEN5389631.1"/>
    <property type="molecule type" value="Genomic_DNA"/>
</dbReference>
<gene>
    <name evidence="1" type="ORF">ABE587_07310</name>
</gene>